<name>A0ABD0JK68_9CAEN</name>
<reference evidence="3 4" key="1">
    <citation type="journal article" date="2023" name="Sci. Data">
        <title>Genome assembly of the Korean intertidal mud-creeper Batillaria attramentaria.</title>
        <authorList>
            <person name="Patra A.K."/>
            <person name="Ho P.T."/>
            <person name="Jun S."/>
            <person name="Lee S.J."/>
            <person name="Kim Y."/>
            <person name="Won Y.J."/>
        </authorList>
    </citation>
    <scope>NUCLEOTIDE SEQUENCE [LARGE SCALE GENOMIC DNA]</scope>
    <source>
        <strain evidence="3">Wonlab-2016</strain>
    </source>
</reference>
<comment type="caution">
    <text evidence="3">The sequence shown here is derived from an EMBL/GenBank/DDBJ whole genome shotgun (WGS) entry which is preliminary data.</text>
</comment>
<feature type="compositionally biased region" description="Low complexity" evidence="1">
    <location>
        <begin position="73"/>
        <end position="84"/>
    </location>
</feature>
<dbReference type="EMBL" id="JACVVK020000416">
    <property type="protein sequence ID" value="KAK7475060.1"/>
    <property type="molecule type" value="Genomic_DNA"/>
</dbReference>
<evidence type="ECO:0000259" key="2">
    <source>
        <dbReference type="Pfam" id="PF21892"/>
    </source>
</evidence>
<dbReference type="Pfam" id="PF21892">
    <property type="entry name" value="TMEM145_N"/>
    <property type="match status" value="1"/>
</dbReference>
<proteinExistence type="predicted"/>
<evidence type="ECO:0000256" key="1">
    <source>
        <dbReference type="SAM" id="MobiDB-lite"/>
    </source>
</evidence>
<gene>
    <name evidence="3" type="ORF">BaRGS_00033673</name>
</gene>
<keyword evidence="4" id="KW-1185">Reference proteome</keyword>
<evidence type="ECO:0000313" key="4">
    <source>
        <dbReference type="Proteomes" id="UP001519460"/>
    </source>
</evidence>
<evidence type="ECO:0000313" key="3">
    <source>
        <dbReference type="EMBL" id="KAK7475060.1"/>
    </source>
</evidence>
<dbReference type="AlphaFoldDB" id="A0ABD0JK68"/>
<sequence>MLGRFCFLSEQGKFEYNLTYPKSYGVQSLLLYDNDGWMYSQMPMPRARGQRRGGLTYPRKGAKKRAQERAAQRRQQAAEAASASETPVSCLCDKM</sequence>
<dbReference type="InterPro" id="IPR053880">
    <property type="entry name" value="GPR180-like_N"/>
</dbReference>
<feature type="region of interest" description="Disordered" evidence="1">
    <location>
        <begin position="43"/>
        <end position="95"/>
    </location>
</feature>
<feature type="domain" description="GPR180-like N-terminal" evidence="2">
    <location>
        <begin position="2"/>
        <end position="35"/>
    </location>
</feature>
<organism evidence="3 4">
    <name type="scientific">Batillaria attramentaria</name>
    <dbReference type="NCBI Taxonomy" id="370345"/>
    <lineage>
        <taxon>Eukaryota</taxon>
        <taxon>Metazoa</taxon>
        <taxon>Spiralia</taxon>
        <taxon>Lophotrochozoa</taxon>
        <taxon>Mollusca</taxon>
        <taxon>Gastropoda</taxon>
        <taxon>Caenogastropoda</taxon>
        <taxon>Sorbeoconcha</taxon>
        <taxon>Cerithioidea</taxon>
        <taxon>Batillariidae</taxon>
        <taxon>Batillaria</taxon>
    </lineage>
</organism>
<protein>
    <recommendedName>
        <fullName evidence="2">GPR180-like N-terminal domain-containing protein</fullName>
    </recommendedName>
</protein>
<dbReference type="Proteomes" id="UP001519460">
    <property type="component" value="Unassembled WGS sequence"/>
</dbReference>
<accession>A0ABD0JK68</accession>